<dbReference type="Proteomes" id="UP001501020">
    <property type="component" value="Unassembled WGS sequence"/>
</dbReference>
<keyword evidence="2" id="KW-1185">Reference proteome</keyword>
<dbReference type="EMBL" id="BAAAMR010000062">
    <property type="protein sequence ID" value="GAA2153634.1"/>
    <property type="molecule type" value="Genomic_DNA"/>
</dbReference>
<accession>A0ABP5LTF1</accession>
<proteinExistence type="predicted"/>
<reference evidence="2" key="1">
    <citation type="journal article" date="2019" name="Int. J. Syst. Evol. Microbiol.">
        <title>The Global Catalogue of Microorganisms (GCM) 10K type strain sequencing project: providing services to taxonomists for standard genome sequencing and annotation.</title>
        <authorList>
            <consortium name="The Broad Institute Genomics Platform"/>
            <consortium name="The Broad Institute Genome Sequencing Center for Infectious Disease"/>
            <person name="Wu L."/>
            <person name="Ma J."/>
        </authorList>
    </citation>
    <scope>NUCLEOTIDE SEQUENCE [LARGE SCALE GENOMIC DNA]</scope>
    <source>
        <strain evidence="2">JCM 13850</strain>
    </source>
</reference>
<name>A0ABP5LTF1_9ACTN</name>
<gene>
    <name evidence="1" type="ORF">GCM10009727_60210</name>
</gene>
<protein>
    <submittedName>
        <fullName evidence="1">Uncharacterized protein</fullName>
    </submittedName>
</protein>
<organism evidence="1 2">
    <name type="scientific">Actinomadura napierensis</name>
    <dbReference type="NCBI Taxonomy" id="267854"/>
    <lineage>
        <taxon>Bacteria</taxon>
        <taxon>Bacillati</taxon>
        <taxon>Actinomycetota</taxon>
        <taxon>Actinomycetes</taxon>
        <taxon>Streptosporangiales</taxon>
        <taxon>Thermomonosporaceae</taxon>
        <taxon>Actinomadura</taxon>
    </lineage>
</organism>
<evidence type="ECO:0000313" key="1">
    <source>
        <dbReference type="EMBL" id="GAA2153634.1"/>
    </source>
</evidence>
<dbReference type="RefSeq" id="WP_344274548.1">
    <property type="nucleotide sequence ID" value="NZ_BAAAMR010000062.1"/>
</dbReference>
<comment type="caution">
    <text evidence="1">The sequence shown here is derived from an EMBL/GenBank/DDBJ whole genome shotgun (WGS) entry which is preliminary data.</text>
</comment>
<evidence type="ECO:0000313" key="2">
    <source>
        <dbReference type="Proteomes" id="UP001501020"/>
    </source>
</evidence>
<sequence>MAVVEGDHAFHVVGGKRHGLFDQVAGVARSGDRQNGDGQPPGLAPLVLRDGGVERAVEREAGAQGVGVGGEGTDVAFDGVVGELADGLGGDLVPDEDALLALDEQLGEAVEGEMPEPVVGLGAVEERR</sequence>